<name>A0A1I3EH61_9PLAN</name>
<keyword evidence="1" id="KW-0812">Transmembrane</keyword>
<reference evidence="3" key="1">
    <citation type="submission" date="2016-10" db="EMBL/GenBank/DDBJ databases">
        <authorList>
            <person name="Varghese N."/>
            <person name="Submissions S."/>
        </authorList>
    </citation>
    <scope>NUCLEOTIDE SEQUENCE [LARGE SCALE GENOMIC DNA]</scope>
    <source>
        <strain evidence="3">DSM 26348</strain>
    </source>
</reference>
<gene>
    <name evidence="2" type="ORF">SAMN05421753_104217</name>
</gene>
<organism evidence="2 3">
    <name type="scientific">Planctomicrobium piriforme</name>
    <dbReference type="NCBI Taxonomy" id="1576369"/>
    <lineage>
        <taxon>Bacteria</taxon>
        <taxon>Pseudomonadati</taxon>
        <taxon>Planctomycetota</taxon>
        <taxon>Planctomycetia</taxon>
        <taxon>Planctomycetales</taxon>
        <taxon>Planctomycetaceae</taxon>
        <taxon>Planctomicrobium</taxon>
    </lineage>
</organism>
<keyword evidence="1" id="KW-0472">Membrane</keyword>
<evidence type="ECO:0000313" key="2">
    <source>
        <dbReference type="EMBL" id="SFH98200.1"/>
    </source>
</evidence>
<sequence>MKQMKQPPRINALNAWTIVITAITVVLCIYKKLILE</sequence>
<keyword evidence="3" id="KW-1185">Reference proteome</keyword>
<proteinExistence type="predicted"/>
<dbReference type="Proteomes" id="UP000199518">
    <property type="component" value="Unassembled WGS sequence"/>
</dbReference>
<feature type="transmembrane region" description="Helical" evidence="1">
    <location>
        <begin position="12"/>
        <end position="33"/>
    </location>
</feature>
<accession>A0A1I3EH61</accession>
<protein>
    <submittedName>
        <fullName evidence="2">Uncharacterized protein</fullName>
    </submittedName>
</protein>
<dbReference type="AlphaFoldDB" id="A0A1I3EH61"/>
<dbReference type="EMBL" id="FOQD01000004">
    <property type="protein sequence ID" value="SFH98200.1"/>
    <property type="molecule type" value="Genomic_DNA"/>
</dbReference>
<evidence type="ECO:0000313" key="3">
    <source>
        <dbReference type="Proteomes" id="UP000199518"/>
    </source>
</evidence>
<keyword evidence="1" id="KW-1133">Transmembrane helix</keyword>
<evidence type="ECO:0000256" key="1">
    <source>
        <dbReference type="SAM" id="Phobius"/>
    </source>
</evidence>